<organism evidence="1 2">
    <name type="scientific">Microtus ochrogaster</name>
    <name type="common">Prairie vole</name>
    <dbReference type="NCBI Taxonomy" id="79684"/>
    <lineage>
        <taxon>Eukaryota</taxon>
        <taxon>Metazoa</taxon>
        <taxon>Chordata</taxon>
        <taxon>Craniata</taxon>
        <taxon>Vertebrata</taxon>
        <taxon>Euteleostomi</taxon>
        <taxon>Mammalia</taxon>
        <taxon>Eutheria</taxon>
        <taxon>Euarchontoglires</taxon>
        <taxon>Glires</taxon>
        <taxon>Rodentia</taxon>
        <taxon>Myomorpha</taxon>
        <taxon>Muroidea</taxon>
        <taxon>Cricetidae</taxon>
        <taxon>Arvicolinae</taxon>
        <taxon>Microtus</taxon>
    </lineage>
</organism>
<gene>
    <name evidence="1" type="ORF">LTLLF_142255</name>
</gene>
<comment type="caution">
    <text evidence="1">The sequence shown here is derived from an EMBL/GenBank/DDBJ whole genome shotgun (WGS) entry which is preliminary data.</text>
</comment>
<evidence type="ECO:0000313" key="2">
    <source>
        <dbReference type="Proteomes" id="UP000710432"/>
    </source>
</evidence>
<protein>
    <submittedName>
        <fullName evidence="1">Leucine-twenty homeobox</fullName>
    </submittedName>
</protein>
<proteinExistence type="predicted"/>
<keyword evidence="1" id="KW-0238">DNA-binding</keyword>
<dbReference type="AlphaFoldDB" id="A0A8J6KVK1"/>
<dbReference type="EMBL" id="JAATJU010021689">
    <property type="protein sequence ID" value="KAH0512963.1"/>
    <property type="molecule type" value="Genomic_DNA"/>
</dbReference>
<keyword evidence="1" id="KW-0371">Homeobox</keyword>
<feature type="non-terminal residue" evidence="1">
    <location>
        <position position="1"/>
    </location>
</feature>
<name>A0A8J6KVK1_MICOH</name>
<dbReference type="Proteomes" id="UP000710432">
    <property type="component" value="Unassembled WGS sequence"/>
</dbReference>
<dbReference type="GO" id="GO:0003677">
    <property type="term" value="F:DNA binding"/>
    <property type="evidence" value="ECO:0007669"/>
    <property type="project" value="UniProtKB-KW"/>
</dbReference>
<reference evidence="1" key="1">
    <citation type="submission" date="2020-03" db="EMBL/GenBank/DDBJ databases">
        <title>Studies in the Genomics of Life Span.</title>
        <authorList>
            <person name="Glass D."/>
        </authorList>
    </citation>
    <scope>NUCLEOTIDE SEQUENCE</scope>
    <source>
        <strain evidence="1">LTLLF</strain>
        <tissue evidence="1">Muscle</tissue>
    </source>
</reference>
<evidence type="ECO:0000313" key="1">
    <source>
        <dbReference type="EMBL" id="KAH0512963.1"/>
    </source>
</evidence>
<sequence length="77" mass="8460">SELLDVCQTNLELGQPPWASMSSGIDAFVEMYALHGDDDPNNFDQYLFPGCHDGGRGDGVICKPIQSFEARPENSKQ</sequence>
<accession>A0A8J6KVK1</accession>